<feature type="signal peptide" evidence="1">
    <location>
        <begin position="1"/>
        <end position="16"/>
    </location>
</feature>
<keyword evidence="1" id="KW-0732">Signal</keyword>
<evidence type="ECO:0000313" key="2">
    <source>
        <dbReference type="EMBL" id="MXU86108.1"/>
    </source>
</evidence>
<dbReference type="EMBL" id="GIFC01004025">
    <property type="protein sequence ID" value="MXU86108.1"/>
    <property type="molecule type" value="Transcribed_RNA"/>
</dbReference>
<evidence type="ECO:0000256" key="1">
    <source>
        <dbReference type="SAM" id="SignalP"/>
    </source>
</evidence>
<name>A0A6B0U394_IXORI</name>
<organism evidence="2">
    <name type="scientific">Ixodes ricinus</name>
    <name type="common">Common tick</name>
    <name type="synonym">Acarus ricinus</name>
    <dbReference type="NCBI Taxonomy" id="34613"/>
    <lineage>
        <taxon>Eukaryota</taxon>
        <taxon>Metazoa</taxon>
        <taxon>Ecdysozoa</taxon>
        <taxon>Arthropoda</taxon>
        <taxon>Chelicerata</taxon>
        <taxon>Arachnida</taxon>
        <taxon>Acari</taxon>
        <taxon>Parasitiformes</taxon>
        <taxon>Ixodida</taxon>
        <taxon>Ixodoidea</taxon>
        <taxon>Ixodidae</taxon>
        <taxon>Ixodinae</taxon>
        <taxon>Ixodes</taxon>
    </lineage>
</organism>
<dbReference type="AlphaFoldDB" id="A0A6B0U394"/>
<protein>
    <submittedName>
        <fullName evidence="2">Putative secreted protein</fullName>
    </submittedName>
</protein>
<feature type="chain" id="PRO_5025371719" evidence="1">
    <location>
        <begin position="17"/>
        <end position="89"/>
    </location>
</feature>
<reference evidence="2" key="1">
    <citation type="submission" date="2019-12" db="EMBL/GenBank/DDBJ databases">
        <title>An insight into the sialome of adult female Ixodes ricinus ticks feeding for 6 days.</title>
        <authorList>
            <person name="Perner J."/>
            <person name="Ribeiro J.M.C."/>
        </authorList>
    </citation>
    <scope>NUCLEOTIDE SEQUENCE</scope>
    <source>
        <strain evidence="2">Semi-engorged</strain>
        <tissue evidence="2">Salivary glands</tissue>
    </source>
</reference>
<accession>A0A6B0U394</accession>
<proteinExistence type="predicted"/>
<sequence length="89" mass="9649">MAAICLAVLPLAPARAMDSAAAILNGEQKTFPAPSLPEGFSCLKRSTEKLRMWLLRLASILDPFSMFPKALEAIATVFARWASSPKPFV</sequence>